<organism evidence="1 2">
    <name type="scientific">Sphaeroforma arctica JP610</name>
    <dbReference type="NCBI Taxonomy" id="667725"/>
    <lineage>
        <taxon>Eukaryota</taxon>
        <taxon>Ichthyosporea</taxon>
        <taxon>Ichthyophonida</taxon>
        <taxon>Sphaeroforma</taxon>
    </lineage>
</organism>
<sequence>MGTVHSIQETSDLAWQKHGNGYNLTMPHLGTIHLMKDATGRYHAELVLKKVKGHEYQLVDRLPLESDTLASAFAATDSFIKTMFGNMLPLLGKNVGWMRGPASPGQIKFVRQLLGRNAHRMALHTLTRGRAAEIITSRTSKSQLERMYRNHEKKLAEKAQVMERRDKNMGVDVTLGSLKAK</sequence>
<dbReference type="RefSeq" id="XP_014149619.1">
    <property type="nucleotide sequence ID" value="XM_014294144.1"/>
</dbReference>
<accession>A0A0L0FG14</accession>
<protein>
    <submittedName>
        <fullName evidence="1">Uncharacterized protein</fullName>
    </submittedName>
</protein>
<keyword evidence="2" id="KW-1185">Reference proteome</keyword>
<dbReference type="AlphaFoldDB" id="A0A0L0FG14"/>
<proteinExistence type="predicted"/>
<gene>
    <name evidence="1" type="ORF">SARC_11764</name>
</gene>
<dbReference type="Proteomes" id="UP000054560">
    <property type="component" value="Unassembled WGS sequence"/>
</dbReference>
<reference evidence="1 2" key="1">
    <citation type="submission" date="2011-02" db="EMBL/GenBank/DDBJ databases">
        <title>The Genome Sequence of Sphaeroforma arctica JP610.</title>
        <authorList>
            <consortium name="The Broad Institute Genome Sequencing Platform"/>
            <person name="Russ C."/>
            <person name="Cuomo C."/>
            <person name="Young S.K."/>
            <person name="Zeng Q."/>
            <person name="Gargeya S."/>
            <person name="Alvarado L."/>
            <person name="Berlin A."/>
            <person name="Chapman S.B."/>
            <person name="Chen Z."/>
            <person name="Freedman E."/>
            <person name="Gellesch M."/>
            <person name="Goldberg J."/>
            <person name="Griggs A."/>
            <person name="Gujja S."/>
            <person name="Heilman E."/>
            <person name="Heiman D."/>
            <person name="Howarth C."/>
            <person name="Mehta T."/>
            <person name="Neiman D."/>
            <person name="Pearson M."/>
            <person name="Roberts A."/>
            <person name="Saif S."/>
            <person name="Shea T."/>
            <person name="Shenoy N."/>
            <person name="Sisk P."/>
            <person name="Stolte C."/>
            <person name="Sykes S."/>
            <person name="White J."/>
            <person name="Yandava C."/>
            <person name="Burger G."/>
            <person name="Gray M.W."/>
            <person name="Holland P.W.H."/>
            <person name="King N."/>
            <person name="Lang F.B.F."/>
            <person name="Roger A.J."/>
            <person name="Ruiz-Trillo I."/>
            <person name="Haas B."/>
            <person name="Nusbaum C."/>
            <person name="Birren B."/>
        </authorList>
    </citation>
    <scope>NUCLEOTIDE SEQUENCE [LARGE SCALE GENOMIC DNA]</scope>
    <source>
        <strain evidence="1 2">JP610</strain>
    </source>
</reference>
<evidence type="ECO:0000313" key="2">
    <source>
        <dbReference type="Proteomes" id="UP000054560"/>
    </source>
</evidence>
<evidence type="ECO:0000313" key="1">
    <source>
        <dbReference type="EMBL" id="KNC75717.1"/>
    </source>
</evidence>
<dbReference type="EMBL" id="KQ243459">
    <property type="protein sequence ID" value="KNC75717.1"/>
    <property type="molecule type" value="Genomic_DNA"/>
</dbReference>
<dbReference type="GeneID" id="25912268"/>
<name>A0A0L0FG14_9EUKA</name>